<gene>
    <name evidence="1" type="ORF">BCR34DRAFT_463751</name>
</gene>
<feature type="non-terminal residue" evidence="1">
    <location>
        <position position="1"/>
    </location>
</feature>
<dbReference type="Pfam" id="PF13563">
    <property type="entry name" value="2_5_RNA_ligase2"/>
    <property type="match status" value="1"/>
</dbReference>
<dbReference type="GO" id="GO:0016874">
    <property type="term" value="F:ligase activity"/>
    <property type="evidence" value="ECO:0007669"/>
    <property type="project" value="UniProtKB-KW"/>
</dbReference>
<evidence type="ECO:0000313" key="2">
    <source>
        <dbReference type="Proteomes" id="UP000193144"/>
    </source>
</evidence>
<proteinExistence type="predicted"/>
<organism evidence="1 2">
    <name type="scientific">Clohesyomyces aquaticus</name>
    <dbReference type="NCBI Taxonomy" id="1231657"/>
    <lineage>
        <taxon>Eukaryota</taxon>
        <taxon>Fungi</taxon>
        <taxon>Dikarya</taxon>
        <taxon>Ascomycota</taxon>
        <taxon>Pezizomycotina</taxon>
        <taxon>Dothideomycetes</taxon>
        <taxon>Pleosporomycetidae</taxon>
        <taxon>Pleosporales</taxon>
        <taxon>Lindgomycetaceae</taxon>
        <taxon>Clohesyomyces</taxon>
    </lineage>
</organism>
<dbReference type="OrthoDB" id="5364416at2759"/>
<feature type="non-terminal residue" evidence="1">
    <location>
        <position position="188"/>
    </location>
</feature>
<dbReference type="Gene3D" id="3.90.1140.10">
    <property type="entry name" value="Cyclic phosphodiesterase"/>
    <property type="match status" value="1"/>
</dbReference>
<dbReference type="EMBL" id="MCFA01000045">
    <property type="protein sequence ID" value="ORY13085.1"/>
    <property type="molecule type" value="Genomic_DNA"/>
</dbReference>
<name>A0A1Y1ZTG4_9PLEO</name>
<protein>
    <submittedName>
        <fullName evidence="1">2'-5' RNA ligase superfamily-domain-containing protein</fullName>
    </submittedName>
</protein>
<dbReference type="SUPFAM" id="SSF55144">
    <property type="entry name" value="LigT-like"/>
    <property type="match status" value="1"/>
</dbReference>
<keyword evidence="1" id="KW-0436">Ligase</keyword>
<accession>A0A1Y1ZTG4</accession>
<dbReference type="InterPro" id="IPR009097">
    <property type="entry name" value="Cyclic_Pdiesterase"/>
</dbReference>
<sequence>QHGHLTRQDHKPNTTHEEEHVYVLTLKTTPSLAEPINRLREIYFPKHLNRTPAHLTFFHALPHSQLDAIQAKLEASSAATRPFPISTGSPFRMRRGVGINLREGAKESRTLHAELKTAWLKSLSEQDAGDWRAHWTVMNKVDEDDKVHNALEELKEELENGPKEGMAVGLDLWRYQRGNWLWAKEYAF</sequence>
<comment type="caution">
    <text evidence="1">The sequence shown here is derived from an EMBL/GenBank/DDBJ whole genome shotgun (WGS) entry which is preliminary data.</text>
</comment>
<reference evidence="1 2" key="1">
    <citation type="submission" date="2016-07" db="EMBL/GenBank/DDBJ databases">
        <title>Pervasive Adenine N6-methylation of Active Genes in Fungi.</title>
        <authorList>
            <consortium name="DOE Joint Genome Institute"/>
            <person name="Mondo S.J."/>
            <person name="Dannebaum R.O."/>
            <person name="Kuo R.C."/>
            <person name="Labutti K."/>
            <person name="Haridas S."/>
            <person name="Kuo A."/>
            <person name="Salamov A."/>
            <person name="Ahrendt S.R."/>
            <person name="Lipzen A."/>
            <person name="Sullivan W."/>
            <person name="Andreopoulos W.B."/>
            <person name="Clum A."/>
            <person name="Lindquist E."/>
            <person name="Daum C."/>
            <person name="Ramamoorthy G.K."/>
            <person name="Gryganskyi A."/>
            <person name="Culley D."/>
            <person name="Magnuson J.K."/>
            <person name="James T.Y."/>
            <person name="O'Malley M.A."/>
            <person name="Stajich J.E."/>
            <person name="Spatafora J.W."/>
            <person name="Visel A."/>
            <person name="Grigoriev I.V."/>
        </authorList>
    </citation>
    <scope>NUCLEOTIDE SEQUENCE [LARGE SCALE GENOMIC DNA]</scope>
    <source>
        <strain evidence="1 2">CBS 115471</strain>
    </source>
</reference>
<dbReference type="Proteomes" id="UP000193144">
    <property type="component" value="Unassembled WGS sequence"/>
</dbReference>
<keyword evidence="2" id="KW-1185">Reference proteome</keyword>
<dbReference type="STRING" id="1231657.A0A1Y1ZTG4"/>
<dbReference type="AlphaFoldDB" id="A0A1Y1ZTG4"/>
<evidence type="ECO:0000313" key="1">
    <source>
        <dbReference type="EMBL" id="ORY13085.1"/>
    </source>
</evidence>